<gene>
    <name evidence="2" type="ORF">UABAM_05217</name>
</gene>
<name>A0A5S9F6M0_UABAM</name>
<sequence>MQFYSIHFILITYISCAWYSHTIQDEIQRHSDVFYIISGQFPHHGDAYWKKLAEKSKAKLNLAANDIQARNDLAVSHMKLRNYTASLRELKKIEQLSPGRYETYSNLGVLYKKMRKFSKAVHYTKKALAIKPEGHLGLGDWYLKMLEYKAKIEKTDSEIQKNFLGMEYLEDPIPYSLSHDQDHREVQQKLRLLLEADNSFSDAYIALGDEFFISRRQYLVSLWCYLRAQKLGHPRPDIVKQRIDRTYEIMKYGANAMFWSYYINDKEVVLNAVSKELKECEKWLEEFYKVEADLLKKHENVDFNMTYREMKKRGIARKKPQNHAIQERLMPYHYILFALIAILLGTKIYKDLQKEDEFDENGDKIYRPFRFYLK</sequence>
<accession>A0A5S9F6M0</accession>
<evidence type="ECO:0008006" key="4">
    <source>
        <dbReference type="Google" id="ProtNLM"/>
    </source>
</evidence>
<organism evidence="2 3">
    <name type="scientific">Uabimicrobium amorphum</name>
    <dbReference type="NCBI Taxonomy" id="2596890"/>
    <lineage>
        <taxon>Bacteria</taxon>
        <taxon>Pseudomonadati</taxon>
        <taxon>Planctomycetota</taxon>
        <taxon>Candidatus Uabimicrobiia</taxon>
        <taxon>Candidatus Uabimicrobiales</taxon>
        <taxon>Candidatus Uabimicrobiaceae</taxon>
        <taxon>Candidatus Uabimicrobium</taxon>
    </lineage>
</organism>
<proteinExistence type="predicted"/>
<dbReference type="RefSeq" id="WP_151970868.1">
    <property type="nucleotide sequence ID" value="NZ_AP019860.1"/>
</dbReference>
<dbReference type="InterPro" id="IPR011990">
    <property type="entry name" value="TPR-like_helical_dom_sf"/>
</dbReference>
<evidence type="ECO:0000313" key="2">
    <source>
        <dbReference type="EMBL" id="BBM86829.1"/>
    </source>
</evidence>
<dbReference type="InterPro" id="IPR019734">
    <property type="entry name" value="TPR_rpt"/>
</dbReference>
<feature type="repeat" description="TPR" evidence="1">
    <location>
        <begin position="101"/>
        <end position="134"/>
    </location>
</feature>
<dbReference type="Gene3D" id="1.25.40.10">
    <property type="entry name" value="Tetratricopeptide repeat domain"/>
    <property type="match status" value="1"/>
</dbReference>
<protein>
    <recommendedName>
        <fullName evidence="4">Tetratricopeptide repeat protein</fullName>
    </recommendedName>
</protein>
<dbReference type="PROSITE" id="PS50005">
    <property type="entry name" value="TPR"/>
    <property type="match status" value="1"/>
</dbReference>
<dbReference type="PROSITE" id="PS50293">
    <property type="entry name" value="TPR_REGION"/>
    <property type="match status" value="1"/>
</dbReference>
<dbReference type="EMBL" id="AP019860">
    <property type="protein sequence ID" value="BBM86829.1"/>
    <property type="molecule type" value="Genomic_DNA"/>
</dbReference>
<evidence type="ECO:0000313" key="3">
    <source>
        <dbReference type="Proteomes" id="UP000326354"/>
    </source>
</evidence>
<dbReference type="AlphaFoldDB" id="A0A5S9F6M0"/>
<keyword evidence="3" id="KW-1185">Reference proteome</keyword>
<dbReference type="OrthoDB" id="214462at2"/>
<reference evidence="2 3" key="1">
    <citation type="submission" date="2019-08" db="EMBL/GenBank/DDBJ databases">
        <title>Complete genome sequence of Candidatus Uab amorphum.</title>
        <authorList>
            <person name="Shiratori T."/>
            <person name="Suzuki S."/>
            <person name="Kakizawa Y."/>
            <person name="Ishida K."/>
        </authorList>
    </citation>
    <scope>NUCLEOTIDE SEQUENCE [LARGE SCALE GENOMIC DNA]</scope>
    <source>
        <strain evidence="2 3">SRT547</strain>
    </source>
</reference>
<dbReference type="KEGG" id="uam:UABAM_05217"/>
<dbReference type="SUPFAM" id="SSF48452">
    <property type="entry name" value="TPR-like"/>
    <property type="match status" value="1"/>
</dbReference>
<evidence type="ECO:0000256" key="1">
    <source>
        <dbReference type="PROSITE-ProRule" id="PRU00339"/>
    </source>
</evidence>
<dbReference type="Pfam" id="PF00515">
    <property type="entry name" value="TPR_1"/>
    <property type="match status" value="1"/>
</dbReference>
<dbReference type="SMART" id="SM00028">
    <property type="entry name" value="TPR"/>
    <property type="match status" value="2"/>
</dbReference>
<keyword evidence="1" id="KW-0802">TPR repeat</keyword>
<dbReference type="Proteomes" id="UP000326354">
    <property type="component" value="Chromosome"/>
</dbReference>